<comment type="caution">
    <text evidence="1">The sequence shown here is derived from an EMBL/GenBank/DDBJ whole genome shotgun (WGS) entry which is preliminary data.</text>
</comment>
<name>A0ACC0VKW8_9STRA</name>
<evidence type="ECO:0000313" key="2">
    <source>
        <dbReference type="Proteomes" id="UP001163321"/>
    </source>
</evidence>
<proteinExistence type="predicted"/>
<dbReference type="Proteomes" id="UP001163321">
    <property type="component" value="Chromosome 8"/>
</dbReference>
<accession>A0ACC0VKW8</accession>
<organism evidence="1 2">
    <name type="scientific">Peronosclerospora sorghi</name>
    <dbReference type="NCBI Taxonomy" id="230839"/>
    <lineage>
        <taxon>Eukaryota</taxon>
        <taxon>Sar</taxon>
        <taxon>Stramenopiles</taxon>
        <taxon>Oomycota</taxon>
        <taxon>Peronosporomycetes</taxon>
        <taxon>Peronosporales</taxon>
        <taxon>Peronosporaceae</taxon>
        <taxon>Peronosclerospora</taxon>
    </lineage>
</organism>
<gene>
    <name evidence="1" type="ORF">PsorP6_004136</name>
</gene>
<protein>
    <submittedName>
        <fullName evidence="1">Uncharacterized protein</fullName>
    </submittedName>
</protein>
<dbReference type="EMBL" id="CM047587">
    <property type="protein sequence ID" value="KAI9906590.1"/>
    <property type="molecule type" value="Genomic_DNA"/>
</dbReference>
<keyword evidence="2" id="KW-1185">Reference proteome</keyword>
<reference evidence="1 2" key="1">
    <citation type="journal article" date="2022" name="bioRxiv">
        <title>The genome of the oomycete Peronosclerospora sorghi, a cosmopolitan pathogen of maize and sorghum, is inflated with dispersed pseudogenes.</title>
        <authorList>
            <person name="Fletcher K."/>
            <person name="Martin F."/>
            <person name="Isakeit T."/>
            <person name="Cavanaugh K."/>
            <person name="Magill C."/>
            <person name="Michelmore R."/>
        </authorList>
    </citation>
    <scope>NUCLEOTIDE SEQUENCE [LARGE SCALE GENOMIC DNA]</scope>
    <source>
        <strain evidence="1">P6</strain>
    </source>
</reference>
<evidence type="ECO:0000313" key="1">
    <source>
        <dbReference type="EMBL" id="KAI9906590.1"/>
    </source>
</evidence>
<sequence>MPKQSARRELLTYLQQACAFALIVEDDDELLDDLSEAYNLALCNRYLQDRNATPKSHDYVSNFLFSQPETMFKQHVRTTKNGFRNLVALLEPHPIFHNNSRSPQVNVAYQTPVCLMRLGSYGNGAALQNIQRIFGIGKGTVVLYTERVIKAFLPVVPATPNGKFVVRTSALSSPFPLERCPAFLSLSSSDSPSSYVSPPMHIERA</sequence>